<dbReference type="GO" id="GO:0003747">
    <property type="term" value="F:translation release factor activity"/>
    <property type="evidence" value="ECO:0007669"/>
    <property type="project" value="InterPro"/>
</dbReference>
<feature type="region of interest" description="Disordered" evidence="3">
    <location>
        <begin position="145"/>
        <end position="173"/>
    </location>
</feature>
<dbReference type="Gene3D" id="3.30.160.20">
    <property type="match status" value="1"/>
</dbReference>
<keyword evidence="2" id="KW-0175">Coiled coil</keyword>
<organism evidence="5 6">
    <name type="scientific">Leishmania orientalis</name>
    <dbReference type="NCBI Taxonomy" id="2249476"/>
    <lineage>
        <taxon>Eukaryota</taxon>
        <taxon>Discoba</taxon>
        <taxon>Euglenozoa</taxon>
        <taxon>Kinetoplastea</taxon>
        <taxon>Metakinetoplastina</taxon>
        <taxon>Trypanosomatida</taxon>
        <taxon>Trypanosomatidae</taxon>
        <taxon>Leishmaniinae</taxon>
        <taxon>Leishmania</taxon>
    </lineage>
</organism>
<proteinExistence type="inferred from homology"/>
<comment type="caution">
    <text evidence="5">The sequence shown here is derived from an EMBL/GenBank/DDBJ whole genome shotgun (WGS) entry which is preliminary data.</text>
</comment>
<dbReference type="EMBL" id="JAFHLR010000021">
    <property type="protein sequence ID" value="KAG5479856.1"/>
    <property type="molecule type" value="Genomic_DNA"/>
</dbReference>
<feature type="domain" description="Prokaryotic-type class I peptide chain release factors" evidence="4">
    <location>
        <begin position="540"/>
        <end position="606"/>
    </location>
</feature>
<comment type="similarity">
    <text evidence="1">Belongs to the prokaryotic/mitochondrial release factor family.</text>
</comment>
<protein>
    <recommendedName>
        <fullName evidence="4">Prokaryotic-type class I peptide chain release factors domain-containing protein</fullName>
    </recommendedName>
</protein>
<gene>
    <name evidence="5" type="ORF">LSCM4_05864</name>
</gene>
<evidence type="ECO:0000256" key="2">
    <source>
        <dbReference type="SAM" id="Coils"/>
    </source>
</evidence>
<dbReference type="InterPro" id="IPR000352">
    <property type="entry name" value="Pep_chain_release_fac_I"/>
</dbReference>
<evidence type="ECO:0000313" key="5">
    <source>
        <dbReference type="EMBL" id="KAG5479856.1"/>
    </source>
</evidence>
<feature type="coiled-coil region" evidence="2">
    <location>
        <begin position="378"/>
        <end position="405"/>
    </location>
</feature>
<dbReference type="GeneID" id="92361728"/>
<evidence type="ECO:0000256" key="3">
    <source>
        <dbReference type="SAM" id="MobiDB-lite"/>
    </source>
</evidence>
<evidence type="ECO:0000259" key="4">
    <source>
        <dbReference type="Pfam" id="PF00472"/>
    </source>
</evidence>
<feature type="compositionally biased region" description="Low complexity" evidence="3">
    <location>
        <begin position="158"/>
        <end position="173"/>
    </location>
</feature>
<reference evidence="6" key="1">
    <citation type="journal article" date="2021" name="Microbiol. Resour. Announc.">
        <title>LGAAP: Leishmaniinae Genome Assembly and Annotation Pipeline.</title>
        <authorList>
            <person name="Almutairi H."/>
            <person name="Urbaniak M.D."/>
            <person name="Bates M.D."/>
            <person name="Jariyapan N."/>
            <person name="Kwakye-Nuako G."/>
            <person name="Thomaz-Soccol V."/>
            <person name="Al-Salem W.S."/>
            <person name="Dillon R.J."/>
            <person name="Bates P.A."/>
            <person name="Gatherer D."/>
        </authorList>
    </citation>
    <scope>NUCLEOTIDE SEQUENCE [LARGE SCALE GENOMIC DNA]</scope>
</reference>
<dbReference type="Proteomes" id="UP000674143">
    <property type="component" value="Unassembled WGS sequence"/>
</dbReference>
<dbReference type="SMR" id="A0A836KMI8"/>
<feature type="region of interest" description="Disordered" evidence="3">
    <location>
        <begin position="51"/>
        <end position="88"/>
    </location>
</feature>
<dbReference type="SUPFAM" id="SSF75620">
    <property type="entry name" value="Release factor"/>
    <property type="match status" value="1"/>
</dbReference>
<dbReference type="RefSeq" id="XP_067063567.1">
    <property type="nucleotide sequence ID" value="XM_067207794.1"/>
</dbReference>
<dbReference type="Pfam" id="PF00472">
    <property type="entry name" value="RF-1"/>
    <property type="match status" value="1"/>
</dbReference>
<sequence length="671" mass="71467">MLRRNTSMPKLQLCVLTAVAPHPSRCAASSVALLAARRTFFGNFGKQRGGLGGAGASPASAGSSTSNSDGNSSGSPGAGVPPSFPPGLDLQKLQTMQQLFSSQPKERQEQLVKQVMEMQKLMSKIPGFGKLAQKNTQVLEQLMMHQQAPPPPCPPSPSTTSANTAPASATAASPARRDLFGNAAALNSKHLNGSASSGGPSLDELRKINLGPEIEALFQELRAIRSRKNEYRDKYYQVQSALEGLQREHKDLTVREASLRSKLAKAEQEVMLLTSDNMDLRDSSKSVKQLTQSNRQLKAEVEQLKAAAQLSAAPGTTTFAALQQLLQEREDALRSLQRKLDRMRRRDPLLQFSLACSNVSRLCASAKGDDAVSTGTAAAASEASQEAAEQAFAELQAKYQERQRAAWEAAARDNAAAATAYVAVVRRYVMSNVPHSNYDAVVAFTGDAAALRACFADLGFQMEMVSGERGRAHVTAAADASPFFASPGPFGYAFALCLSTGMARAESGSTGTNALASAFTVTSACPFISAALVQNAKRCRVAYDTARASGPGGQATNVTETQVYAKLTIDDAPAFTAEAQESRSALSNREAALDKLHQQRRMQYNDALAKEMRAELVHALLVTSMREQGGFTLEEEVHSLLQEAASAKLVTAGDAAMVTMLQQLGLQASAA</sequence>
<reference evidence="6" key="2">
    <citation type="journal article" date="2021" name="Sci. Data">
        <title>Chromosome-scale genome sequencing, assembly and annotation of six genomes from subfamily Leishmaniinae.</title>
        <authorList>
            <person name="Almutairi H."/>
            <person name="Urbaniak M.D."/>
            <person name="Bates M.D."/>
            <person name="Jariyapan N."/>
            <person name="Kwakye-Nuako G."/>
            <person name="Thomaz Soccol V."/>
            <person name="Al-Salem W.S."/>
            <person name="Dillon R.J."/>
            <person name="Bates P.A."/>
            <person name="Gatherer D."/>
        </authorList>
    </citation>
    <scope>NUCLEOTIDE SEQUENCE [LARGE SCALE GENOMIC DNA]</scope>
</reference>
<evidence type="ECO:0000256" key="1">
    <source>
        <dbReference type="ARBA" id="ARBA00010835"/>
    </source>
</evidence>
<feature type="coiled-coil region" evidence="2">
    <location>
        <begin position="214"/>
        <end position="346"/>
    </location>
</feature>
<accession>A0A836KMI8</accession>
<feature type="compositionally biased region" description="Low complexity" evidence="3">
    <location>
        <begin position="56"/>
        <end position="81"/>
    </location>
</feature>
<dbReference type="InterPro" id="IPR045853">
    <property type="entry name" value="Pep_chain_release_fac_I_sf"/>
</dbReference>
<feature type="compositionally biased region" description="Pro residues" evidence="3">
    <location>
        <begin position="148"/>
        <end position="157"/>
    </location>
</feature>
<keyword evidence="6" id="KW-1185">Reference proteome</keyword>
<dbReference type="AlphaFoldDB" id="A0A836KMI8"/>
<evidence type="ECO:0000313" key="6">
    <source>
        <dbReference type="Proteomes" id="UP000674143"/>
    </source>
</evidence>
<dbReference type="KEGG" id="loi:92361728"/>
<name>A0A836KMI8_9TRYP</name>